<feature type="transmembrane region" description="Helical" evidence="1">
    <location>
        <begin position="66"/>
        <end position="88"/>
    </location>
</feature>
<feature type="non-terminal residue" evidence="2">
    <location>
        <position position="1"/>
    </location>
</feature>
<protein>
    <submittedName>
        <fullName evidence="2">Uncharacterized protein</fullName>
    </submittedName>
</protein>
<proteinExistence type="predicted"/>
<dbReference type="AlphaFoldDB" id="A0A1A8KLH5"/>
<accession>A0A1A8KLH5</accession>
<sequence>QPLLIVTTCSHVTPNVNMWLGVLHPVTGKHEWICGKCDHGPLETSSDKELTVPGSPPHQALQGAKLFFVLFFCLLLTAGNAGVLSILIKRGPNLVQIICIHCYFRDIYLFLCQVIF</sequence>
<feature type="non-terminal residue" evidence="2">
    <location>
        <position position="116"/>
    </location>
</feature>
<evidence type="ECO:0000256" key="1">
    <source>
        <dbReference type="SAM" id="Phobius"/>
    </source>
</evidence>
<keyword evidence="1" id="KW-0472">Membrane</keyword>
<reference evidence="2" key="1">
    <citation type="submission" date="2016-05" db="EMBL/GenBank/DDBJ databases">
        <authorList>
            <person name="Lavstsen T."/>
            <person name="Jespersen J.S."/>
        </authorList>
    </citation>
    <scope>NUCLEOTIDE SEQUENCE</scope>
    <source>
        <tissue evidence="2">Brain</tissue>
    </source>
</reference>
<evidence type="ECO:0000313" key="2">
    <source>
        <dbReference type="EMBL" id="SBR33118.1"/>
    </source>
</evidence>
<gene>
    <name evidence="2" type="primary">Nfu_g_1_001707</name>
</gene>
<keyword evidence="1" id="KW-0812">Transmembrane</keyword>
<organism evidence="2">
    <name type="scientific">Nothobranchius kuhntae</name>
    <name type="common">Beira killifish</name>
    <dbReference type="NCBI Taxonomy" id="321403"/>
    <lineage>
        <taxon>Eukaryota</taxon>
        <taxon>Metazoa</taxon>
        <taxon>Chordata</taxon>
        <taxon>Craniata</taxon>
        <taxon>Vertebrata</taxon>
        <taxon>Euteleostomi</taxon>
        <taxon>Actinopterygii</taxon>
        <taxon>Neopterygii</taxon>
        <taxon>Teleostei</taxon>
        <taxon>Neoteleostei</taxon>
        <taxon>Acanthomorphata</taxon>
        <taxon>Ovalentaria</taxon>
        <taxon>Atherinomorphae</taxon>
        <taxon>Cyprinodontiformes</taxon>
        <taxon>Nothobranchiidae</taxon>
        <taxon>Nothobranchius</taxon>
    </lineage>
</organism>
<keyword evidence="1" id="KW-1133">Transmembrane helix</keyword>
<name>A0A1A8KLH5_NOTKU</name>
<dbReference type="EMBL" id="HAEE01013068">
    <property type="protein sequence ID" value="SBR33118.1"/>
    <property type="molecule type" value="Transcribed_RNA"/>
</dbReference>
<reference evidence="2" key="2">
    <citation type="submission" date="2016-06" db="EMBL/GenBank/DDBJ databases">
        <title>The genome of a short-lived fish provides insights into sex chromosome evolution and the genetic control of aging.</title>
        <authorList>
            <person name="Reichwald K."/>
            <person name="Felder M."/>
            <person name="Petzold A."/>
            <person name="Koch P."/>
            <person name="Groth M."/>
            <person name="Platzer M."/>
        </authorList>
    </citation>
    <scope>NUCLEOTIDE SEQUENCE</scope>
    <source>
        <tissue evidence="2">Brain</tissue>
    </source>
</reference>